<sequence>MAQCKGQGGLGFRNLHCMNEVLLAKQFWRLMMNTGSLLYRVLKEKYFRNGPSELGESTFRNFWHSITYTLEKQAQGDPV</sequence>
<accession>A0AAP0JQJ3</accession>
<dbReference type="Proteomes" id="UP001417504">
    <property type="component" value="Unassembled WGS sequence"/>
</dbReference>
<proteinExistence type="predicted"/>
<comment type="caution">
    <text evidence="1">The sequence shown here is derived from an EMBL/GenBank/DDBJ whole genome shotgun (WGS) entry which is preliminary data.</text>
</comment>
<keyword evidence="2" id="KW-1185">Reference proteome</keyword>
<dbReference type="EMBL" id="JBBNAE010000003">
    <property type="protein sequence ID" value="KAK9138366.1"/>
    <property type="molecule type" value="Genomic_DNA"/>
</dbReference>
<reference evidence="1 2" key="1">
    <citation type="submission" date="2024-01" db="EMBL/GenBank/DDBJ databases">
        <title>Genome assemblies of Stephania.</title>
        <authorList>
            <person name="Yang L."/>
        </authorList>
    </citation>
    <scope>NUCLEOTIDE SEQUENCE [LARGE SCALE GENOMIC DNA]</scope>
    <source>
        <strain evidence="1">QJT</strain>
        <tissue evidence="1">Leaf</tissue>
    </source>
</reference>
<organism evidence="1 2">
    <name type="scientific">Stephania japonica</name>
    <dbReference type="NCBI Taxonomy" id="461633"/>
    <lineage>
        <taxon>Eukaryota</taxon>
        <taxon>Viridiplantae</taxon>
        <taxon>Streptophyta</taxon>
        <taxon>Embryophyta</taxon>
        <taxon>Tracheophyta</taxon>
        <taxon>Spermatophyta</taxon>
        <taxon>Magnoliopsida</taxon>
        <taxon>Ranunculales</taxon>
        <taxon>Menispermaceae</taxon>
        <taxon>Menispermoideae</taxon>
        <taxon>Cissampelideae</taxon>
        <taxon>Stephania</taxon>
    </lineage>
</organism>
<protein>
    <submittedName>
        <fullName evidence="1">Uncharacterized protein</fullName>
    </submittedName>
</protein>
<evidence type="ECO:0000313" key="2">
    <source>
        <dbReference type="Proteomes" id="UP001417504"/>
    </source>
</evidence>
<gene>
    <name evidence="1" type="ORF">Sjap_008960</name>
</gene>
<dbReference type="AlphaFoldDB" id="A0AAP0JQJ3"/>
<name>A0AAP0JQJ3_9MAGN</name>
<evidence type="ECO:0000313" key="1">
    <source>
        <dbReference type="EMBL" id="KAK9138366.1"/>
    </source>
</evidence>